<organism evidence="1 2">
    <name type="scientific">Thomasclavelia ramosa DSM 1402</name>
    <dbReference type="NCBI Taxonomy" id="445974"/>
    <lineage>
        <taxon>Bacteria</taxon>
        <taxon>Bacillati</taxon>
        <taxon>Bacillota</taxon>
        <taxon>Erysipelotrichia</taxon>
        <taxon>Erysipelotrichales</taxon>
        <taxon>Coprobacillaceae</taxon>
        <taxon>Thomasclavelia</taxon>
    </lineage>
</organism>
<gene>
    <name evidence="1" type="ORF">CLORAM_02234</name>
</gene>
<reference evidence="1" key="1">
    <citation type="submission" date="2007-11" db="EMBL/GenBank/DDBJ databases">
        <authorList>
            <person name="Fulton L."/>
            <person name="Clifton S."/>
            <person name="Fulton B."/>
            <person name="Xu J."/>
            <person name="Minx P."/>
            <person name="Pepin K.H."/>
            <person name="Johnson M."/>
            <person name="Thiruvilangam P."/>
            <person name="Bhonagiri V."/>
            <person name="Nash W.E."/>
            <person name="Mardis E.R."/>
            <person name="Wilson R.K."/>
        </authorList>
    </citation>
    <scope>NUCLEOTIDE SEQUENCE [LARGE SCALE GENOMIC DNA]</scope>
    <source>
        <strain evidence="1">DSM 1402</strain>
    </source>
</reference>
<accession>B0N6L2</accession>
<evidence type="ECO:0000313" key="1">
    <source>
        <dbReference type="EMBL" id="EDS17450.1"/>
    </source>
</evidence>
<dbReference type="EMBL" id="ABFX02000008">
    <property type="protein sequence ID" value="EDS17450.1"/>
    <property type="molecule type" value="Genomic_DNA"/>
</dbReference>
<dbReference type="Proteomes" id="UP000005798">
    <property type="component" value="Unassembled WGS sequence"/>
</dbReference>
<evidence type="ECO:0000313" key="2">
    <source>
        <dbReference type="Proteomes" id="UP000005798"/>
    </source>
</evidence>
<keyword evidence="2" id="KW-1185">Reference proteome</keyword>
<dbReference type="AlphaFoldDB" id="B0N6L2"/>
<proteinExistence type="predicted"/>
<comment type="caution">
    <text evidence="1">The sequence shown here is derived from an EMBL/GenBank/DDBJ whole genome shotgun (WGS) entry which is preliminary data.</text>
</comment>
<dbReference type="eggNOG" id="ENOG502Z9DX">
    <property type="taxonomic scope" value="Bacteria"/>
</dbReference>
<name>B0N6L2_9FIRM</name>
<dbReference type="HOGENOM" id="CLU_033146_0_0_9"/>
<protein>
    <recommendedName>
        <fullName evidence="3">Type I-B CRISPR-associated protein Cas8b/Csh1</fullName>
    </recommendedName>
</protein>
<reference evidence="1" key="2">
    <citation type="submission" date="2014-06" db="EMBL/GenBank/DDBJ databases">
        <title>Draft genome sequence of Clostridium ramosum(DSM 1402).</title>
        <authorList>
            <person name="Sudarsanam P."/>
            <person name="Ley R."/>
            <person name="Guruge J."/>
            <person name="Turnbaugh P.J."/>
            <person name="Mahowald M."/>
            <person name="Liep D."/>
            <person name="Gordon J."/>
        </authorList>
    </citation>
    <scope>NUCLEOTIDE SEQUENCE</scope>
    <source>
        <strain evidence="1">DSM 1402</strain>
    </source>
</reference>
<sequence length="582" mass="69041">MKGGYIMLDECLRIFKQELKDNTNLVLNTIILADGDYVLVHDDGTYDVEKIKYSKKDHCFIEKPEDDLYEKLCFYDYQSQVIDTQKTFDLPHKLILSNNYLSYFVKKEKLNNKKKINDATEKYFLALSNPRAKYNGKDLEMYNFVTQNISEVDKRRLLQNKQWLKQYIYNLDGVDYNEKDYLKIFFEADYHQYINEGNRYLLTKIFNCNDYNTYENETVYGVPNYNMQLNSNKPFLKNMTRMHKVPFKLSLEEALIQKQFFDYLLNYANKGKTNIYISSNENDTKRIYFLDNTKKIKKGFNGLYLKIKKDKELKIEYIDTVTDYKEYLSPMFNFRNVIGAFDDEYYQEYNKRNEVEKLLNDVLFSKFLINNYFTDPDSIISIKGENIDVYKKNLITCREAIFAWIHVGAVGNIKNILPKAALETTIHSIKMGHIKLAQRQFNLYFAINEYFNKQENGMKDLRESIRTKINSQQQMKIENDLEYSFAVGQAIAYLQSKSKAKNKTQDFINQFITIKRDDSMKSKLKNLYLHYNYALSTGKTRFNMLFGMIMEYQSDQKINQNMLIAGYIGENLIYEKGENENG</sequence>
<evidence type="ECO:0008006" key="3">
    <source>
        <dbReference type="Google" id="ProtNLM"/>
    </source>
</evidence>